<evidence type="ECO:0000313" key="8">
    <source>
        <dbReference type="Proteomes" id="UP000592820"/>
    </source>
</evidence>
<dbReference type="Proteomes" id="UP000592820">
    <property type="component" value="Unassembled WGS sequence"/>
</dbReference>
<feature type="domain" description="HTH gntR-type" evidence="6">
    <location>
        <begin position="26"/>
        <end position="93"/>
    </location>
</feature>
<dbReference type="SMART" id="SM00345">
    <property type="entry name" value="HTH_GNTR"/>
    <property type="match status" value="1"/>
</dbReference>
<dbReference type="Pfam" id="PF07729">
    <property type="entry name" value="FCD"/>
    <property type="match status" value="1"/>
</dbReference>
<dbReference type="PANTHER" id="PTHR43537:SF53">
    <property type="entry name" value="HTH-TYPE TRANSCRIPTIONAL REPRESSOR NANR"/>
    <property type="match status" value="1"/>
</dbReference>
<dbReference type="Pfam" id="PF00392">
    <property type="entry name" value="GntR"/>
    <property type="match status" value="1"/>
</dbReference>
<evidence type="ECO:0000256" key="2">
    <source>
        <dbReference type="ARBA" id="ARBA00023125"/>
    </source>
</evidence>
<protein>
    <submittedName>
        <fullName evidence="7">DNA-binding GntR family transcriptional regulator</fullName>
    </submittedName>
</protein>
<evidence type="ECO:0000256" key="4">
    <source>
        <dbReference type="SAM" id="Coils"/>
    </source>
</evidence>
<evidence type="ECO:0000259" key="6">
    <source>
        <dbReference type="PROSITE" id="PS50949"/>
    </source>
</evidence>
<dbReference type="SUPFAM" id="SSF48008">
    <property type="entry name" value="GntR ligand-binding domain-like"/>
    <property type="match status" value="1"/>
</dbReference>
<dbReference type="Gene3D" id="1.20.120.530">
    <property type="entry name" value="GntR ligand-binding domain-like"/>
    <property type="match status" value="1"/>
</dbReference>
<sequence>MAARSPRSSSAESASSASSASGDASPSVEERIYASITSALLQGRLRPGAQLVERDLAAAFGCTRGALRKVLARLGFEGKLVLEANRGAFVPSPSEEDIRQVYRARQIVEAGIVASLCGALSAAHKRRLRAHVRSEEKALRAGAIDESVRLAGQFHVLLTELAGGTELLGLVGQLVAKTELYKALFDPSKGSSCSADEHARIIDALDAGDLQAALAAMREHLSELEERVVEQVRKSADGEDLGAVFGV</sequence>
<dbReference type="InterPro" id="IPR036390">
    <property type="entry name" value="WH_DNA-bd_sf"/>
</dbReference>
<gene>
    <name evidence="7" type="ORF">HDG41_000143</name>
</gene>
<dbReference type="EMBL" id="JACHDE010000001">
    <property type="protein sequence ID" value="MBB5398107.1"/>
    <property type="molecule type" value="Genomic_DNA"/>
</dbReference>
<keyword evidence="2 7" id="KW-0238">DNA-binding</keyword>
<keyword evidence="4" id="KW-0175">Coiled coil</keyword>
<comment type="caution">
    <text evidence="7">The sequence shown here is derived from an EMBL/GenBank/DDBJ whole genome shotgun (WGS) entry which is preliminary data.</text>
</comment>
<dbReference type="InterPro" id="IPR011711">
    <property type="entry name" value="GntR_C"/>
</dbReference>
<evidence type="ECO:0000313" key="7">
    <source>
        <dbReference type="EMBL" id="MBB5398107.1"/>
    </source>
</evidence>
<dbReference type="RefSeq" id="WP_184224998.1">
    <property type="nucleotide sequence ID" value="NZ_JACHDE010000001.1"/>
</dbReference>
<dbReference type="InterPro" id="IPR036388">
    <property type="entry name" value="WH-like_DNA-bd_sf"/>
</dbReference>
<name>A0A7W8L0F3_9BURK</name>
<feature type="coiled-coil region" evidence="4">
    <location>
        <begin position="207"/>
        <end position="234"/>
    </location>
</feature>
<evidence type="ECO:0000256" key="3">
    <source>
        <dbReference type="ARBA" id="ARBA00023163"/>
    </source>
</evidence>
<dbReference type="AlphaFoldDB" id="A0A7W8L0F3"/>
<keyword evidence="3" id="KW-0804">Transcription</keyword>
<dbReference type="InterPro" id="IPR008920">
    <property type="entry name" value="TF_FadR/GntR_C"/>
</dbReference>
<proteinExistence type="predicted"/>
<dbReference type="PANTHER" id="PTHR43537">
    <property type="entry name" value="TRANSCRIPTIONAL REGULATOR, GNTR FAMILY"/>
    <property type="match status" value="1"/>
</dbReference>
<keyword evidence="1" id="KW-0805">Transcription regulation</keyword>
<dbReference type="SMART" id="SM00895">
    <property type="entry name" value="FCD"/>
    <property type="match status" value="1"/>
</dbReference>
<dbReference type="GO" id="GO:0003700">
    <property type="term" value="F:DNA-binding transcription factor activity"/>
    <property type="evidence" value="ECO:0007669"/>
    <property type="project" value="InterPro"/>
</dbReference>
<evidence type="ECO:0000256" key="1">
    <source>
        <dbReference type="ARBA" id="ARBA00023015"/>
    </source>
</evidence>
<feature type="region of interest" description="Disordered" evidence="5">
    <location>
        <begin position="1"/>
        <end position="27"/>
    </location>
</feature>
<accession>A0A7W8L0F3</accession>
<evidence type="ECO:0000256" key="5">
    <source>
        <dbReference type="SAM" id="MobiDB-lite"/>
    </source>
</evidence>
<dbReference type="SUPFAM" id="SSF46785">
    <property type="entry name" value="Winged helix' DNA-binding domain"/>
    <property type="match status" value="1"/>
</dbReference>
<dbReference type="GO" id="GO:0003677">
    <property type="term" value="F:DNA binding"/>
    <property type="evidence" value="ECO:0007669"/>
    <property type="project" value="UniProtKB-KW"/>
</dbReference>
<reference evidence="7 8" key="1">
    <citation type="submission" date="2020-08" db="EMBL/GenBank/DDBJ databases">
        <title>Genomic Encyclopedia of Type Strains, Phase IV (KMG-V): Genome sequencing to study the core and pangenomes of soil and plant-associated prokaryotes.</title>
        <authorList>
            <person name="Whitman W."/>
        </authorList>
    </citation>
    <scope>NUCLEOTIDE SEQUENCE [LARGE SCALE GENOMIC DNA]</scope>
    <source>
        <strain evidence="7 8">JPY162</strain>
    </source>
</reference>
<organism evidence="7 8">
    <name type="scientific">Paraburkholderia youngii</name>
    <dbReference type="NCBI Taxonomy" id="2782701"/>
    <lineage>
        <taxon>Bacteria</taxon>
        <taxon>Pseudomonadati</taxon>
        <taxon>Pseudomonadota</taxon>
        <taxon>Betaproteobacteria</taxon>
        <taxon>Burkholderiales</taxon>
        <taxon>Burkholderiaceae</taxon>
        <taxon>Paraburkholderia</taxon>
    </lineage>
</organism>
<dbReference type="PROSITE" id="PS50949">
    <property type="entry name" value="HTH_GNTR"/>
    <property type="match status" value="1"/>
</dbReference>
<dbReference type="Gene3D" id="1.10.10.10">
    <property type="entry name" value="Winged helix-like DNA-binding domain superfamily/Winged helix DNA-binding domain"/>
    <property type="match status" value="1"/>
</dbReference>
<dbReference type="InterPro" id="IPR000524">
    <property type="entry name" value="Tscrpt_reg_HTH_GntR"/>
</dbReference>